<dbReference type="PANTHER" id="PTHR43943:SF2">
    <property type="entry name" value="DEHYDROGENASE_REDUCTASE 4"/>
    <property type="match status" value="1"/>
</dbReference>
<dbReference type="FunFam" id="3.40.50.720:FF:000084">
    <property type="entry name" value="Short-chain dehydrogenase reductase"/>
    <property type="match status" value="1"/>
</dbReference>
<organism evidence="3 4">
    <name type="scientific">Ignelater luminosus</name>
    <name type="common">Cucubano</name>
    <name type="synonym">Pyrophorus luminosus</name>
    <dbReference type="NCBI Taxonomy" id="2038154"/>
    <lineage>
        <taxon>Eukaryota</taxon>
        <taxon>Metazoa</taxon>
        <taxon>Ecdysozoa</taxon>
        <taxon>Arthropoda</taxon>
        <taxon>Hexapoda</taxon>
        <taxon>Insecta</taxon>
        <taxon>Pterygota</taxon>
        <taxon>Neoptera</taxon>
        <taxon>Endopterygota</taxon>
        <taxon>Coleoptera</taxon>
        <taxon>Polyphaga</taxon>
        <taxon>Elateriformia</taxon>
        <taxon>Elateroidea</taxon>
        <taxon>Elateridae</taxon>
        <taxon>Agrypninae</taxon>
        <taxon>Pyrophorini</taxon>
        <taxon>Ignelater</taxon>
    </lineage>
</organism>
<dbReference type="NCBIfam" id="NF005559">
    <property type="entry name" value="PRK07231.1"/>
    <property type="match status" value="1"/>
</dbReference>
<evidence type="ECO:0008006" key="5">
    <source>
        <dbReference type="Google" id="ProtNLM"/>
    </source>
</evidence>
<dbReference type="GO" id="GO:0004090">
    <property type="term" value="F:carbonyl reductase (NADPH) activity"/>
    <property type="evidence" value="ECO:0007669"/>
    <property type="project" value="TreeGrafter"/>
</dbReference>
<gene>
    <name evidence="3" type="ORF">ILUMI_06673</name>
</gene>
<dbReference type="EMBL" id="VTPC01002777">
    <property type="protein sequence ID" value="KAF2899501.1"/>
    <property type="molecule type" value="Genomic_DNA"/>
</dbReference>
<dbReference type="PROSITE" id="PS00061">
    <property type="entry name" value="ADH_SHORT"/>
    <property type="match status" value="1"/>
</dbReference>
<evidence type="ECO:0000313" key="4">
    <source>
        <dbReference type="Proteomes" id="UP000801492"/>
    </source>
</evidence>
<dbReference type="InterPro" id="IPR002347">
    <property type="entry name" value="SDR_fam"/>
</dbReference>
<dbReference type="Proteomes" id="UP000801492">
    <property type="component" value="Unassembled WGS sequence"/>
</dbReference>
<dbReference type="Pfam" id="PF13561">
    <property type="entry name" value="adh_short_C2"/>
    <property type="match status" value="1"/>
</dbReference>
<sequence length="278" mass="29210">MLLSKISSLKTAASFASNTIRNMSNIPKNRLEGKVAVVTASTEGIGYAIARRLAQEGAKVILSSRKQNNVDSAVSKLTAEGLNVTGIVCHVAKAEDRKKVFNEADKLGGLDILVSNAAVNPTTGPVLDCDESVWDKIFEINVKAAFLLAKEGVPLIRKRGGGSIVFISSIAGFHPMPLLGAYSVSKTALLGLTKAAATDLACENITVNCIAPGVVKTKFAEYLTGNEAVSDHALTMIPMNRFGVPEDISGIVAFLASEDARYITGETIIAAGGMSSRL</sequence>
<name>A0A8K0D8T5_IGNLU</name>
<accession>A0A8K0D8T5</accession>
<dbReference type="OrthoDB" id="1669814at2759"/>
<reference evidence="3" key="1">
    <citation type="submission" date="2019-08" db="EMBL/GenBank/DDBJ databases">
        <title>The genome of the North American firefly Photinus pyralis.</title>
        <authorList>
            <consortium name="Photinus pyralis genome working group"/>
            <person name="Fallon T.R."/>
            <person name="Sander Lower S.E."/>
            <person name="Weng J.-K."/>
        </authorList>
    </citation>
    <scope>NUCLEOTIDE SEQUENCE</scope>
    <source>
        <strain evidence="3">TRF0915ILg1</strain>
        <tissue evidence="3">Whole body</tissue>
    </source>
</reference>
<dbReference type="SUPFAM" id="SSF51735">
    <property type="entry name" value="NAD(P)-binding Rossmann-fold domains"/>
    <property type="match status" value="1"/>
</dbReference>
<dbReference type="PRINTS" id="PR00081">
    <property type="entry name" value="GDHRDH"/>
</dbReference>
<keyword evidence="4" id="KW-1185">Reference proteome</keyword>
<evidence type="ECO:0000256" key="2">
    <source>
        <dbReference type="ARBA" id="ARBA00023002"/>
    </source>
</evidence>
<dbReference type="PANTHER" id="PTHR43943">
    <property type="entry name" value="DEHYDROGENASE/REDUCTASE (SDR FAMILY) MEMBER 4"/>
    <property type="match status" value="1"/>
</dbReference>
<comment type="similarity">
    <text evidence="1">Belongs to the short-chain dehydrogenases/reductases (SDR) family.</text>
</comment>
<comment type="caution">
    <text evidence="3">The sequence shown here is derived from an EMBL/GenBank/DDBJ whole genome shotgun (WGS) entry which is preliminary data.</text>
</comment>
<dbReference type="InterPro" id="IPR020904">
    <property type="entry name" value="Sc_DH/Rdtase_CS"/>
</dbReference>
<proteinExistence type="inferred from homology"/>
<dbReference type="PRINTS" id="PR00080">
    <property type="entry name" value="SDRFAMILY"/>
</dbReference>
<dbReference type="AlphaFoldDB" id="A0A8K0D8T5"/>
<evidence type="ECO:0000313" key="3">
    <source>
        <dbReference type="EMBL" id="KAF2899501.1"/>
    </source>
</evidence>
<keyword evidence="2" id="KW-0560">Oxidoreductase</keyword>
<protein>
    <recommendedName>
        <fullName evidence="5">Dehydrogenase/reductase SDR family member 4</fullName>
    </recommendedName>
</protein>
<evidence type="ECO:0000256" key="1">
    <source>
        <dbReference type="ARBA" id="ARBA00006484"/>
    </source>
</evidence>
<dbReference type="InterPro" id="IPR036291">
    <property type="entry name" value="NAD(P)-bd_dom_sf"/>
</dbReference>
<dbReference type="Gene3D" id="3.40.50.720">
    <property type="entry name" value="NAD(P)-binding Rossmann-like Domain"/>
    <property type="match status" value="1"/>
</dbReference>